<feature type="compositionally biased region" description="Low complexity" evidence="2">
    <location>
        <begin position="828"/>
        <end position="841"/>
    </location>
</feature>
<feature type="domain" description="DUF676" evidence="3">
    <location>
        <begin position="1151"/>
        <end position="1343"/>
    </location>
</feature>
<feature type="compositionally biased region" description="Basic and acidic residues" evidence="2">
    <location>
        <begin position="954"/>
        <end position="973"/>
    </location>
</feature>
<feature type="compositionally biased region" description="Basic residues" evidence="2">
    <location>
        <begin position="974"/>
        <end position="983"/>
    </location>
</feature>
<dbReference type="VEuPathDB" id="VectorBase:CSON005321"/>
<organism evidence="4">
    <name type="scientific">Culicoides sonorensis</name>
    <name type="common">Biting midge</name>
    <dbReference type="NCBI Taxonomy" id="179676"/>
    <lineage>
        <taxon>Eukaryota</taxon>
        <taxon>Metazoa</taxon>
        <taxon>Ecdysozoa</taxon>
        <taxon>Arthropoda</taxon>
        <taxon>Hexapoda</taxon>
        <taxon>Insecta</taxon>
        <taxon>Pterygota</taxon>
        <taxon>Neoptera</taxon>
        <taxon>Endopterygota</taxon>
        <taxon>Diptera</taxon>
        <taxon>Nematocera</taxon>
        <taxon>Chironomoidea</taxon>
        <taxon>Ceratopogonidae</taxon>
        <taxon>Ceratopogoninae</taxon>
        <taxon>Culicoides</taxon>
        <taxon>Monoculicoides</taxon>
    </lineage>
</organism>
<proteinExistence type="inferred from homology"/>
<dbReference type="FunFam" id="3.40.50.1820:FF:000004">
    <property type="entry name" value="Protein FAM135A isoform a"/>
    <property type="match status" value="1"/>
</dbReference>
<feature type="compositionally biased region" description="Basic residues" evidence="2">
    <location>
        <begin position="737"/>
        <end position="746"/>
    </location>
</feature>
<dbReference type="Pfam" id="PF05057">
    <property type="entry name" value="DUF676"/>
    <property type="match status" value="1"/>
</dbReference>
<sequence length="1424" mass="161556">MDLQATVEFAVELYKFYNIDLFQRGLYQLKCYLRVLPKVLPVQFETTIGEDSFPGQNYGSSRIFQILYRNEEVLLRDVVMFRVHLLVDSRHLKESIERAEFSLTVELWFGDQASDQDMSLVSTRTLQLNFHPVLGLHYHLPILFDYFHLSAVSIQINASLIVISTNYVNLHKNTKLWNSSSKLNCRTPPTGPLDFASGQLDALFFGTQVGNSVRCAGGNSQRLGHARTVHREICELLLGALDSLNLTLEEFNIVTPINYKNSRKNLNVEQRLKQIMESAEIMENEDDFASHANSNIAKLCAECVSLWRKVVTATSKTSIKNLLAKKNHTLRVRRFSEGFFVINHSRQQIYDTNGQNYIEICQIARAKYLTSIPMLPVHCMALDGDASTLPLIFEDKFEIGPHVVSNEPTPKLTMNGGSFHSSSSERLRTQSIISNRSMNGSLKHNPTQPQCSCKVVEPDSVSCKYIGGVTTPRFALGRDILQASLTIIPQAAKVDLRGKHFARHGGNLISENFCGESCSVLPTRHSKSLDQLEQEPNCVTPRSETFYGRLGNEEFLYKALQVLEVSKTTQDLGMPLKKRTGGLQQREDLLKNINEFKQKYKNPGAQTLANNSFNNNSTVINHNDIELTQFISTEAETGETKCTLTLDRFPVKRNDPNMHNKYPAQLQNGDLHFNSLPKNSTINGSNTGGRQKRYSKHHSTPSNRVYSGSFSTLPRSKSSQNINRAQKQQQQNQQQQRSHHSFRYSRVRITDYKHSMRKKSRSRRSVASQQDYSSSSSTDSEKGVYERCKMPRIKNQKKILTSMSVPHQLEHLNLNGVETKKAEELIQSDSIPSSSSSSPRLVKSESLKINGDRSRQSTTSEKPPENTYGYLTNGRRQTNEGLNNVNLKKRGNAKNSGKKGNEKSKSEFDLPNANDNPNVTIEDLKLVPPEQFRDNIFTPLPPEEFRDSDEINREKANTQKSEQAKDEVVEKRSNKTRASHKKVSTPPSVHNMKIIHQHQQQIPKIIQAFDNPLYHMCDIRQQIPLIDKSVSNSKQIMTKSQSTNELFGMDRHSSYNASRISLNNCCSQSNSPRSLLKSDNSSSEHRKHSLISQQHDKSLSDEPPLLEFEKCREEFRKQVNYMGSIYSDFTKLASELPYFYISDELRAFSPNGLHLIVCVHGLDGNANDLRLFRTYLELGLPGANLDFLMSERNQGDTFSDFDTMTDRLVNEILYHIESYGLNPSKISFVAHSLGTILVRAALTKPQMKPFLSKLHTFLSLSGPHLGTLYNTSGLVNMGMWFMQKWKKSGSLLQLCLRDSPDLRQCYLYKLSQKSTLHYFKNILLVGSLQDRYVPLHSARLEICKQAQRDTTPIGIAYKEMVHNILSPITSKQDTINLSRFDVHHALPRITNASVFIGRAAHIAVLDSELFIEKFLLVAGLKYFT</sequence>
<gene>
    <name evidence="4" type="primary">CSON005321</name>
</gene>
<name>A0A336M6V8_CULSO</name>
<feature type="compositionally biased region" description="Basic residues" evidence="2">
    <location>
        <begin position="755"/>
        <end position="764"/>
    </location>
</feature>
<dbReference type="PANTHER" id="PTHR12482">
    <property type="entry name" value="LIPASE ROG1-RELATED-RELATED"/>
    <property type="match status" value="1"/>
</dbReference>
<dbReference type="PANTHER" id="PTHR12482:SF5">
    <property type="entry name" value="DUF676 DOMAIN-CONTAINING PROTEIN"/>
    <property type="match status" value="1"/>
</dbReference>
<dbReference type="InterPro" id="IPR044294">
    <property type="entry name" value="Lipase-like"/>
</dbReference>
<feature type="compositionally biased region" description="Polar residues" evidence="2">
    <location>
        <begin position="874"/>
        <end position="886"/>
    </location>
</feature>
<feature type="region of interest" description="Disordered" evidence="2">
    <location>
        <begin position="1066"/>
        <end position="1099"/>
    </location>
</feature>
<comment type="similarity">
    <text evidence="1">Belongs to the FAM135 family.</text>
</comment>
<feature type="compositionally biased region" description="Low complexity" evidence="2">
    <location>
        <begin position="720"/>
        <end position="736"/>
    </location>
</feature>
<dbReference type="Pfam" id="PF12394">
    <property type="entry name" value="DUF3657"/>
    <property type="match status" value="1"/>
</dbReference>
<feature type="region of interest" description="Disordered" evidence="2">
    <location>
        <begin position="954"/>
        <end position="987"/>
    </location>
</feature>
<feature type="compositionally biased region" description="Basic and acidic residues" evidence="2">
    <location>
        <begin position="899"/>
        <end position="908"/>
    </location>
</feature>
<evidence type="ECO:0000256" key="2">
    <source>
        <dbReference type="SAM" id="MobiDB-lite"/>
    </source>
</evidence>
<feature type="compositionally biased region" description="Polar residues" evidence="2">
    <location>
        <begin position="1066"/>
        <end position="1081"/>
    </location>
</feature>
<dbReference type="InterPro" id="IPR022122">
    <property type="entry name" value="DUF3657"/>
</dbReference>
<evidence type="ECO:0000259" key="3">
    <source>
        <dbReference type="Pfam" id="PF05057"/>
    </source>
</evidence>
<dbReference type="EMBL" id="UFQT01000211">
    <property type="protein sequence ID" value="SSX21758.1"/>
    <property type="molecule type" value="Genomic_DNA"/>
</dbReference>
<evidence type="ECO:0000256" key="1">
    <source>
        <dbReference type="ARBA" id="ARBA00007949"/>
    </source>
</evidence>
<dbReference type="InterPro" id="IPR007751">
    <property type="entry name" value="DUF676_lipase-like"/>
</dbReference>
<accession>A0A336M6V8</accession>
<feature type="region of interest" description="Disordered" evidence="2">
    <location>
        <begin position="826"/>
        <end position="920"/>
    </location>
</feature>
<feature type="compositionally biased region" description="Basic and acidic residues" evidence="2">
    <location>
        <begin position="842"/>
        <end position="855"/>
    </location>
</feature>
<feature type="compositionally biased region" description="Polar residues" evidence="2">
    <location>
        <begin position="676"/>
        <end position="689"/>
    </location>
</feature>
<reference evidence="4" key="1">
    <citation type="submission" date="2018-07" db="EMBL/GenBank/DDBJ databases">
        <authorList>
            <person name="Quirk P.G."/>
            <person name="Krulwich T.A."/>
        </authorList>
    </citation>
    <scope>NUCLEOTIDE SEQUENCE</scope>
</reference>
<feature type="region of interest" description="Disordered" evidence="2">
    <location>
        <begin position="652"/>
        <end position="789"/>
    </location>
</feature>
<dbReference type="Gene3D" id="3.40.50.1820">
    <property type="entry name" value="alpha/beta hydrolase"/>
    <property type="match status" value="1"/>
</dbReference>
<evidence type="ECO:0000313" key="4">
    <source>
        <dbReference type="EMBL" id="SSX21758.1"/>
    </source>
</evidence>
<dbReference type="OMA" id="TIHACLV"/>
<dbReference type="InterPro" id="IPR029058">
    <property type="entry name" value="AB_hydrolase_fold"/>
</dbReference>
<feature type="compositionally biased region" description="Basic and acidic residues" evidence="2">
    <location>
        <begin position="779"/>
        <end position="789"/>
    </location>
</feature>
<dbReference type="SUPFAM" id="SSF53474">
    <property type="entry name" value="alpha/beta-Hydrolases"/>
    <property type="match status" value="1"/>
</dbReference>
<protein>
    <submittedName>
        <fullName evidence="4">CSON005321 protein</fullName>
    </submittedName>
</protein>
<feature type="compositionally biased region" description="Basic residues" evidence="2">
    <location>
        <begin position="690"/>
        <end position="699"/>
    </location>
</feature>
<feature type="compositionally biased region" description="Polar residues" evidence="2">
    <location>
        <begin position="700"/>
        <end position="719"/>
    </location>
</feature>
<feature type="compositionally biased region" description="Low complexity" evidence="2">
    <location>
        <begin position="765"/>
        <end position="778"/>
    </location>
</feature>